<evidence type="ECO:0000313" key="2">
    <source>
        <dbReference type="Proteomes" id="UP001163603"/>
    </source>
</evidence>
<protein>
    <submittedName>
        <fullName evidence="1">Uncharacterized protein</fullName>
    </submittedName>
</protein>
<reference evidence="2" key="1">
    <citation type="journal article" date="2023" name="G3 (Bethesda)">
        <title>Genome assembly and association tests identify interacting loci associated with vigor, precocity, and sex in interspecific pistachio rootstocks.</title>
        <authorList>
            <person name="Palmer W."/>
            <person name="Jacygrad E."/>
            <person name="Sagayaradj S."/>
            <person name="Cavanaugh K."/>
            <person name="Han R."/>
            <person name="Bertier L."/>
            <person name="Beede B."/>
            <person name="Kafkas S."/>
            <person name="Golino D."/>
            <person name="Preece J."/>
            <person name="Michelmore R."/>
        </authorList>
    </citation>
    <scope>NUCLEOTIDE SEQUENCE [LARGE SCALE GENOMIC DNA]</scope>
</reference>
<comment type="caution">
    <text evidence="1">The sequence shown here is derived from an EMBL/GenBank/DDBJ whole genome shotgun (WGS) entry which is preliminary data.</text>
</comment>
<gene>
    <name evidence="1" type="ORF">Pint_06690</name>
</gene>
<keyword evidence="2" id="KW-1185">Reference proteome</keyword>
<organism evidence="1 2">
    <name type="scientific">Pistacia integerrima</name>
    <dbReference type="NCBI Taxonomy" id="434235"/>
    <lineage>
        <taxon>Eukaryota</taxon>
        <taxon>Viridiplantae</taxon>
        <taxon>Streptophyta</taxon>
        <taxon>Embryophyta</taxon>
        <taxon>Tracheophyta</taxon>
        <taxon>Spermatophyta</taxon>
        <taxon>Magnoliopsida</taxon>
        <taxon>eudicotyledons</taxon>
        <taxon>Gunneridae</taxon>
        <taxon>Pentapetalae</taxon>
        <taxon>rosids</taxon>
        <taxon>malvids</taxon>
        <taxon>Sapindales</taxon>
        <taxon>Anacardiaceae</taxon>
        <taxon>Pistacia</taxon>
    </lineage>
</organism>
<proteinExistence type="predicted"/>
<name>A0ACC0Z451_9ROSI</name>
<sequence length="612" mass="69398">METNMKMKQSKESQSSLWNTHISSMNSKPLAQHLEEMGQSVKQMLKLMEDGESLSKKAETHRPELATHIQEFYHLYQSLAERYDHFTGELQKTVPSDFQLQGSGNSKSGSSQGSPLLTPDQKLGLHNSGHQAASSSSGGSSDFSMKEGTGLSSSSSSDTESESSNSIKFYSAAPGNTEGKGFHEKIIGLGTELPSMKEKLQVAEEDNADSFFEVRENGNYEELLKRVIKYEEKLRVSNLRLQLSEEEVAKLKNELHAQIESAKRDIEMREADLETERGKVFELENYTFELETCVSDSKLKIERLMQKLEVSRERLQESDEEIERLKKEHASEIAEHTYKLKGQLKLAQEDVVMLKASLDSERSQVLKLQEKIAKYEGDLSDYDDEIRDLKVALNDAQENFSLERAQLQCNVASLLEKQTLADAKLKELELQGKVLEDTIKQCENEKMEMKGLHEAQQSGMQSEISKLKVEVAERGSHVEALNKNLDSLKLKYDMLMAEKDEINAKVNTLRAEVSCRDDGIRQKDELLQRVRIDHAQLMAGAGTTEKVVDELRVRVKELEKEVDEQRNVILDGAEGKREAIRQLCFSLEHYRSGYKELRQAFIGNKRHQVIAA</sequence>
<accession>A0ACC0Z451</accession>
<dbReference type="EMBL" id="CM047738">
    <property type="protein sequence ID" value="KAJ0044933.1"/>
    <property type="molecule type" value="Genomic_DNA"/>
</dbReference>
<dbReference type="Proteomes" id="UP001163603">
    <property type="component" value="Chromosome 3"/>
</dbReference>
<evidence type="ECO:0000313" key="1">
    <source>
        <dbReference type="EMBL" id="KAJ0044933.1"/>
    </source>
</evidence>